<dbReference type="EMBL" id="JAAAIL010000036">
    <property type="protein sequence ID" value="KAG0281011.1"/>
    <property type="molecule type" value="Genomic_DNA"/>
</dbReference>
<evidence type="ECO:0000313" key="2">
    <source>
        <dbReference type="EMBL" id="KAG0281011.1"/>
    </source>
</evidence>
<dbReference type="Proteomes" id="UP001194580">
    <property type="component" value="Unassembled WGS sequence"/>
</dbReference>
<comment type="caution">
    <text evidence="2">The sequence shown here is derived from an EMBL/GenBank/DDBJ whole genome shotgun (WGS) entry which is preliminary data.</text>
</comment>
<dbReference type="SUPFAM" id="SSF52047">
    <property type="entry name" value="RNI-like"/>
    <property type="match status" value="1"/>
</dbReference>
<feature type="region of interest" description="Disordered" evidence="1">
    <location>
        <begin position="253"/>
        <end position="276"/>
    </location>
</feature>
<dbReference type="AlphaFoldDB" id="A0AAD4DLB8"/>
<evidence type="ECO:0000313" key="3">
    <source>
        <dbReference type="Proteomes" id="UP001194580"/>
    </source>
</evidence>
<keyword evidence="3" id="KW-1185">Reference proteome</keyword>
<accession>A0AAD4DLB8</accession>
<protein>
    <submittedName>
        <fullName evidence="2">Uncharacterized protein</fullName>
    </submittedName>
</protein>
<sequence length="632" mass="71243">MTKSWSCKRFFEIQELVEALAAILPRKDLSALSRTSRGMHLACTPAFYKDLDICAGCDENKLLGSNPGLLALVQNIQHVKKLALGPEEVTFYYNCLLSFDQNSKSSSFKSSNPPATRPLWLPPADPCTRAVIPMPPMVNLSELRLFSDCVYEGPCNYLMPSAEDPQANMAQFCWILCQSPTLTFLELDFVSIQDLYDFGILIQAISSLEQLQELHISSIYYESSVRVRGASDLFFSLPSSVRRVHINIVFSDPHESSSRQSSNSSSSDDDEQDRGWASVPKRETALSNLEDLTLWNVFDNTSTTADILAIFRHCPNIKKLQLPSISSRDDFSTIADFIGQYCPHLRSLDCHEFVKGADDLFPFRIMDSMPTQRVEKLIFSGSFTKLTDPTTDLALQKHAKTLQMIDLTQFHHSSRMSVSSFIFKECLNISSLSIGALSDSLYITLDDAIEVSWSCNTLQQLKLCISGCELPCDPEIDPYYSRTAPISLTKAEEHQFSRLERLYYQIGRLSELQRLELLMVRIDEQGQVKNTPWDQPLSLPGLLTLGDESTGRPGYLNHLAGLAKLRKLLGSVRADAKDTAGSVGWNEARWMDKHWPRLVCARMFWTDALATEPFQWLKNQRHISGEKLLLGD</sequence>
<gene>
    <name evidence="2" type="ORF">BGZ95_007381</name>
</gene>
<reference evidence="2" key="1">
    <citation type="journal article" date="2020" name="Fungal Divers.">
        <title>Resolving the Mortierellaceae phylogeny through synthesis of multi-gene phylogenetics and phylogenomics.</title>
        <authorList>
            <person name="Vandepol N."/>
            <person name="Liber J."/>
            <person name="Desiro A."/>
            <person name="Na H."/>
            <person name="Kennedy M."/>
            <person name="Barry K."/>
            <person name="Grigoriev I.V."/>
            <person name="Miller A.N."/>
            <person name="O'Donnell K."/>
            <person name="Stajich J.E."/>
            <person name="Bonito G."/>
        </authorList>
    </citation>
    <scope>NUCLEOTIDE SEQUENCE</scope>
    <source>
        <strain evidence="2">NRRL 28262</strain>
    </source>
</reference>
<proteinExistence type="predicted"/>
<dbReference type="Gene3D" id="3.80.10.10">
    <property type="entry name" value="Ribonuclease Inhibitor"/>
    <property type="match status" value="1"/>
</dbReference>
<evidence type="ECO:0000256" key="1">
    <source>
        <dbReference type="SAM" id="MobiDB-lite"/>
    </source>
</evidence>
<organism evidence="2 3">
    <name type="scientific">Linnemannia exigua</name>
    <dbReference type="NCBI Taxonomy" id="604196"/>
    <lineage>
        <taxon>Eukaryota</taxon>
        <taxon>Fungi</taxon>
        <taxon>Fungi incertae sedis</taxon>
        <taxon>Mucoromycota</taxon>
        <taxon>Mortierellomycotina</taxon>
        <taxon>Mortierellomycetes</taxon>
        <taxon>Mortierellales</taxon>
        <taxon>Mortierellaceae</taxon>
        <taxon>Linnemannia</taxon>
    </lineage>
</organism>
<name>A0AAD4DLB8_9FUNG</name>
<dbReference type="InterPro" id="IPR032675">
    <property type="entry name" value="LRR_dom_sf"/>
</dbReference>